<accession>A0A7S1IA70</accession>
<proteinExistence type="predicted"/>
<keyword evidence="2" id="KW-1133">Transmembrane helix</keyword>
<protein>
    <submittedName>
        <fullName evidence="3">Uncharacterized protein</fullName>
    </submittedName>
</protein>
<name>A0A7S1IA70_9EUGL</name>
<dbReference type="EMBL" id="HBGA01045222">
    <property type="protein sequence ID" value="CAD9005398.1"/>
    <property type="molecule type" value="Transcribed_RNA"/>
</dbReference>
<dbReference type="AlphaFoldDB" id="A0A7S1IA70"/>
<feature type="region of interest" description="Disordered" evidence="1">
    <location>
        <begin position="202"/>
        <end position="230"/>
    </location>
</feature>
<keyword evidence="2" id="KW-0472">Membrane</keyword>
<reference evidence="3" key="1">
    <citation type="submission" date="2021-01" db="EMBL/GenBank/DDBJ databases">
        <authorList>
            <person name="Corre E."/>
            <person name="Pelletier E."/>
            <person name="Niang G."/>
            <person name="Scheremetjew M."/>
            <person name="Finn R."/>
            <person name="Kale V."/>
            <person name="Holt S."/>
            <person name="Cochrane G."/>
            <person name="Meng A."/>
            <person name="Brown T."/>
            <person name="Cohen L."/>
        </authorList>
    </citation>
    <scope>NUCLEOTIDE SEQUENCE</scope>
    <source>
        <strain evidence="3">NIES-381</strain>
    </source>
</reference>
<feature type="transmembrane region" description="Helical" evidence="2">
    <location>
        <begin position="41"/>
        <end position="60"/>
    </location>
</feature>
<sequence>MMQQPPFFVYQPDENVAKSPAALSSQQHPVCGIFTFKMVKWFFVVLCQIIILGVGTYYEFQQYDNDADSSSLPWQTFVICSIIVVLEIGRSVSGVLELKKENKGFRDDAEWADPYMGWQKRCEYQFIVFMHFLQLLPYISVVVGTLMHINWPKIDENTQKRPETNFATAVTQVVAYSFVLEIDDKTLEALLEQIDGEVKDAVEQKEADENDGYATYPQPSNSPLYPPSYY</sequence>
<evidence type="ECO:0000256" key="1">
    <source>
        <dbReference type="SAM" id="MobiDB-lite"/>
    </source>
</evidence>
<gene>
    <name evidence="3" type="ORF">EGYM00392_LOCUS16486</name>
</gene>
<feature type="transmembrane region" description="Helical" evidence="2">
    <location>
        <begin position="72"/>
        <end position="96"/>
    </location>
</feature>
<evidence type="ECO:0000313" key="3">
    <source>
        <dbReference type="EMBL" id="CAD9005398.1"/>
    </source>
</evidence>
<feature type="transmembrane region" description="Helical" evidence="2">
    <location>
        <begin position="126"/>
        <end position="151"/>
    </location>
</feature>
<evidence type="ECO:0000256" key="2">
    <source>
        <dbReference type="SAM" id="Phobius"/>
    </source>
</evidence>
<keyword evidence="2" id="KW-0812">Transmembrane</keyword>
<organism evidence="3">
    <name type="scientific">Eutreptiella gymnastica</name>
    <dbReference type="NCBI Taxonomy" id="73025"/>
    <lineage>
        <taxon>Eukaryota</taxon>
        <taxon>Discoba</taxon>
        <taxon>Euglenozoa</taxon>
        <taxon>Euglenida</taxon>
        <taxon>Spirocuta</taxon>
        <taxon>Euglenophyceae</taxon>
        <taxon>Eutreptiales</taxon>
        <taxon>Eutreptiaceae</taxon>
        <taxon>Eutreptiella</taxon>
    </lineage>
</organism>